<evidence type="ECO:0000256" key="1">
    <source>
        <dbReference type="SAM" id="MobiDB-lite"/>
    </source>
</evidence>
<name>A0A0C9ZXT3_9AGAM</name>
<gene>
    <name evidence="2" type="ORF">PISMIDRAFT_671029</name>
</gene>
<dbReference type="HOGENOM" id="CLU_1860051_0_0_1"/>
<accession>A0A0C9ZXT3</accession>
<dbReference type="EMBL" id="KN833686">
    <property type="protein sequence ID" value="KIK30874.1"/>
    <property type="molecule type" value="Genomic_DNA"/>
</dbReference>
<proteinExistence type="predicted"/>
<sequence length="138" mass="15024">GLEGVSTDSDMTGNTFLRLQRARKREGRCQGAKLGALVNNHWAEFQETLGGGRGCLGALGDQGNERFCAPNPKLCQNPSYSAFLHKNGDNSGTTETNASKGASIESSRRVESESRKARGKARWFSRNRVHELGGRGRK</sequence>
<evidence type="ECO:0000313" key="2">
    <source>
        <dbReference type="EMBL" id="KIK30874.1"/>
    </source>
</evidence>
<feature type="compositionally biased region" description="Basic and acidic residues" evidence="1">
    <location>
        <begin position="106"/>
        <end position="116"/>
    </location>
</feature>
<evidence type="ECO:0000313" key="3">
    <source>
        <dbReference type="Proteomes" id="UP000054018"/>
    </source>
</evidence>
<feature type="compositionally biased region" description="Polar residues" evidence="1">
    <location>
        <begin position="89"/>
        <end position="100"/>
    </location>
</feature>
<reference evidence="2 3" key="1">
    <citation type="submission" date="2014-04" db="EMBL/GenBank/DDBJ databases">
        <authorList>
            <consortium name="DOE Joint Genome Institute"/>
            <person name="Kuo A."/>
            <person name="Kohler A."/>
            <person name="Costa M.D."/>
            <person name="Nagy L.G."/>
            <person name="Floudas D."/>
            <person name="Copeland A."/>
            <person name="Barry K.W."/>
            <person name="Cichocki N."/>
            <person name="Veneault-Fourrey C."/>
            <person name="LaButti K."/>
            <person name="Lindquist E.A."/>
            <person name="Lipzen A."/>
            <person name="Lundell T."/>
            <person name="Morin E."/>
            <person name="Murat C."/>
            <person name="Sun H."/>
            <person name="Tunlid A."/>
            <person name="Henrissat B."/>
            <person name="Grigoriev I.V."/>
            <person name="Hibbett D.S."/>
            <person name="Martin F."/>
            <person name="Nordberg H.P."/>
            <person name="Cantor M.N."/>
            <person name="Hua S.X."/>
        </authorList>
    </citation>
    <scope>NUCLEOTIDE SEQUENCE [LARGE SCALE GENOMIC DNA]</scope>
    <source>
        <strain evidence="2 3">441</strain>
    </source>
</reference>
<feature type="non-terminal residue" evidence="2">
    <location>
        <position position="138"/>
    </location>
</feature>
<dbReference type="Proteomes" id="UP000054018">
    <property type="component" value="Unassembled WGS sequence"/>
</dbReference>
<protein>
    <submittedName>
        <fullName evidence="2">Uncharacterized protein</fullName>
    </submittedName>
</protein>
<keyword evidence="3" id="KW-1185">Reference proteome</keyword>
<feature type="region of interest" description="Disordered" evidence="1">
    <location>
        <begin position="86"/>
        <end position="122"/>
    </location>
</feature>
<reference evidence="3" key="2">
    <citation type="submission" date="2015-01" db="EMBL/GenBank/DDBJ databases">
        <title>Evolutionary Origins and Diversification of the Mycorrhizal Mutualists.</title>
        <authorList>
            <consortium name="DOE Joint Genome Institute"/>
            <consortium name="Mycorrhizal Genomics Consortium"/>
            <person name="Kohler A."/>
            <person name="Kuo A."/>
            <person name="Nagy L.G."/>
            <person name="Floudas D."/>
            <person name="Copeland A."/>
            <person name="Barry K.W."/>
            <person name="Cichocki N."/>
            <person name="Veneault-Fourrey C."/>
            <person name="LaButti K."/>
            <person name="Lindquist E.A."/>
            <person name="Lipzen A."/>
            <person name="Lundell T."/>
            <person name="Morin E."/>
            <person name="Murat C."/>
            <person name="Riley R."/>
            <person name="Ohm R."/>
            <person name="Sun H."/>
            <person name="Tunlid A."/>
            <person name="Henrissat B."/>
            <person name="Grigoriev I.V."/>
            <person name="Hibbett D.S."/>
            <person name="Martin F."/>
        </authorList>
    </citation>
    <scope>NUCLEOTIDE SEQUENCE [LARGE SCALE GENOMIC DNA]</scope>
    <source>
        <strain evidence="3">441</strain>
    </source>
</reference>
<organism evidence="2 3">
    <name type="scientific">Pisolithus microcarpus 441</name>
    <dbReference type="NCBI Taxonomy" id="765257"/>
    <lineage>
        <taxon>Eukaryota</taxon>
        <taxon>Fungi</taxon>
        <taxon>Dikarya</taxon>
        <taxon>Basidiomycota</taxon>
        <taxon>Agaricomycotina</taxon>
        <taxon>Agaricomycetes</taxon>
        <taxon>Agaricomycetidae</taxon>
        <taxon>Boletales</taxon>
        <taxon>Sclerodermatineae</taxon>
        <taxon>Pisolithaceae</taxon>
        <taxon>Pisolithus</taxon>
    </lineage>
</organism>
<dbReference type="AlphaFoldDB" id="A0A0C9ZXT3"/>